<dbReference type="EMBL" id="JBHUDG010000049">
    <property type="protein sequence ID" value="MFD1631670.1"/>
    <property type="molecule type" value="Genomic_DNA"/>
</dbReference>
<accession>A0ABW4IHP1</accession>
<evidence type="ECO:0000313" key="2">
    <source>
        <dbReference type="Proteomes" id="UP001597118"/>
    </source>
</evidence>
<name>A0ABW4IHP1_9SPHI</name>
<proteinExistence type="predicted"/>
<protein>
    <recommendedName>
        <fullName evidence="3">Lipoprotein</fullName>
    </recommendedName>
</protein>
<organism evidence="1 2">
    <name type="scientific">Pseudopedobacter beijingensis</name>
    <dbReference type="NCBI Taxonomy" id="1207056"/>
    <lineage>
        <taxon>Bacteria</taxon>
        <taxon>Pseudomonadati</taxon>
        <taxon>Bacteroidota</taxon>
        <taxon>Sphingobacteriia</taxon>
        <taxon>Sphingobacteriales</taxon>
        <taxon>Sphingobacteriaceae</taxon>
        <taxon>Pseudopedobacter</taxon>
    </lineage>
</organism>
<evidence type="ECO:0000313" key="1">
    <source>
        <dbReference type="EMBL" id="MFD1631670.1"/>
    </source>
</evidence>
<gene>
    <name evidence="1" type="ORF">ACFSAH_17485</name>
</gene>
<sequence length="148" mass="16596">MHLFHKINILTILVLFMVLSCVKEADQINHCAKECDPPSETIRLSIVDSKDNSKSLIQESSASRIVLYSPLKKKEIPYVVEANSNYLVFQIYGTEEIEIKSGETVLDSIRLETKFINDGCCGSLSLVKIAVNNADISIPENRVIVLKR</sequence>
<evidence type="ECO:0008006" key="3">
    <source>
        <dbReference type="Google" id="ProtNLM"/>
    </source>
</evidence>
<comment type="caution">
    <text evidence="1">The sequence shown here is derived from an EMBL/GenBank/DDBJ whole genome shotgun (WGS) entry which is preliminary data.</text>
</comment>
<dbReference type="RefSeq" id="WP_379664038.1">
    <property type="nucleotide sequence ID" value="NZ_JBHUDG010000049.1"/>
</dbReference>
<keyword evidence="2" id="KW-1185">Reference proteome</keyword>
<dbReference type="PROSITE" id="PS51257">
    <property type="entry name" value="PROKAR_LIPOPROTEIN"/>
    <property type="match status" value="1"/>
</dbReference>
<reference evidence="2" key="1">
    <citation type="journal article" date="2019" name="Int. J. Syst. Evol. Microbiol.">
        <title>The Global Catalogue of Microorganisms (GCM) 10K type strain sequencing project: providing services to taxonomists for standard genome sequencing and annotation.</title>
        <authorList>
            <consortium name="The Broad Institute Genomics Platform"/>
            <consortium name="The Broad Institute Genome Sequencing Center for Infectious Disease"/>
            <person name="Wu L."/>
            <person name="Ma J."/>
        </authorList>
    </citation>
    <scope>NUCLEOTIDE SEQUENCE [LARGE SCALE GENOMIC DNA]</scope>
    <source>
        <strain evidence="2">CCUG 53762</strain>
    </source>
</reference>
<dbReference type="Proteomes" id="UP001597118">
    <property type="component" value="Unassembled WGS sequence"/>
</dbReference>